<keyword evidence="10" id="KW-1185">Reference proteome</keyword>
<feature type="repeat" description="TPR" evidence="5">
    <location>
        <begin position="845"/>
        <end position="878"/>
    </location>
</feature>
<comment type="similarity">
    <text evidence="1">Belongs to the AfsR/DnrI/RedD regulatory family.</text>
</comment>
<dbReference type="SUPFAM" id="SSF52540">
    <property type="entry name" value="P-loop containing nucleoside triphosphate hydrolases"/>
    <property type="match status" value="1"/>
</dbReference>
<evidence type="ECO:0000256" key="5">
    <source>
        <dbReference type="PROSITE-ProRule" id="PRU00339"/>
    </source>
</evidence>
<dbReference type="EMBL" id="JBHSJB010000022">
    <property type="protein sequence ID" value="MFC5056587.1"/>
    <property type="molecule type" value="Genomic_DNA"/>
</dbReference>
<keyword evidence="5" id="KW-0802">TPR repeat</keyword>
<evidence type="ECO:0000256" key="3">
    <source>
        <dbReference type="ARBA" id="ARBA00023125"/>
    </source>
</evidence>
<evidence type="ECO:0000256" key="2">
    <source>
        <dbReference type="ARBA" id="ARBA00023015"/>
    </source>
</evidence>
<dbReference type="PROSITE" id="PS50005">
    <property type="entry name" value="TPR"/>
    <property type="match status" value="2"/>
</dbReference>
<dbReference type="Gene3D" id="1.25.40.10">
    <property type="entry name" value="Tetratricopeptide repeat domain"/>
    <property type="match status" value="2"/>
</dbReference>
<dbReference type="SUPFAM" id="SSF48452">
    <property type="entry name" value="TPR-like"/>
    <property type="match status" value="2"/>
</dbReference>
<keyword evidence="4" id="KW-0804">Transcription</keyword>
<evidence type="ECO:0000256" key="6">
    <source>
        <dbReference type="PROSITE-ProRule" id="PRU01091"/>
    </source>
</evidence>
<dbReference type="InterPro" id="IPR001867">
    <property type="entry name" value="OmpR/PhoB-type_DNA-bd"/>
</dbReference>
<dbReference type="Proteomes" id="UP001595833">
    <property type="component" value="Unassembled WGS sequence"/>
</dbReference>
<dbReference type="InterPro" id="IPR016032">
    <property type="entry name" value="Sig_transdc_resp-reg_C-effctor"/>
</dbReference>
<keyword evidence="2" id="KW-0805">Transcription regulation</keyword>
<dbReference type="PANTHER" id="PTHR35807">
    <property type="entry name" value="TRANSCRIPTIONAL REGULATOR REDD-RELATED"/>
    <property type="match status" value="1"/>
</dbReference>
<feature type="repeat" description="TPR" evidence="5">
    <location>
        <begin position="885"/>
        <end position="918"/>
    </location>
</feature>
<dbReference type="InterPro" id="IPR005158">
    <property type="entry name" value="BTAD"/>
</dbReference>
<feature type="DNA-binding region" description="OmpR/PhoB-type" evidence="6">
    <location>
        <begin position="1"/>
        <end position="88"/>
    </location>
</feature>
<name>A0ABV9Y4D8_9PSEU</name>
<dbReference type="Gene3D" id="3.40.50.300">
    <property type="entry name" value="P-loop containing nucleotide triphosphate hydrolases"/>
    <property type="match status" value="1"/>
</dbReference>
<evidence type="ECO:0000259" key="8">
    <source>
        <dbReference type="PROSITE" id="PS51755"/>
    </source>
</evidence>
<organism evidence="9 10">
    <name type="scientific">Saccharothrix xinjiangensis</name>
    <dbReference type="NCBI Taxonomy" id="204798"/>
    <lineage>
        <taxon>Bacteria</taxon>
        <taxon>Bacillati</taxon>
        <taxon>Actinomycetota</taxon>
        <taxon>Actinomycetes</taxon>
        <taxon>Pseudonocardiales</taxon>
        <taxon>Pseudonocardiaceae</taxon>
        <taxon>Saccharothrix</taxon>
    </lineage>
</organism>
<dbReference type="RefSeq" id="WP_344042086.1">
    <property type="nucleotide sequence ID" value="NZ_BAAAKE010000032.1"/>
</dbReference>
<feature type="region of interest" description="Disordered" evidence="7">
    <location>
        <begin position="932"/>
        <end position="954"/>
    </location>
</feature>
<evidence type="ECO:0000313" key="10">
    <source>
        <dbReference type="Proteomes" id="UP001595833"/>
    </source>
</evidence>
<gene>
    <name evidence="9" type="ORF">ACFPFM_22905</name>
</gene>
<dbReference type="Gene3D" id="1.10.10.10">
    <property type="entry name" value="Winged helix-like DNA-binding domain superfamily/Winged helix DNA-binding domain"/>
    <property type="match status" value="2"/>
</dbReference>
<evidence type="ECO:0000313" key="9">
    <source>
        <dbReference type="EMBL" id="MFC5056587.1"/>
    </source>
</evidence>
<dbReference type="SMART" id="SM01043">
    <property type="entry name" value="BTAD"/>
    <property type="match status" value="1"/>
</dbReference>
<dbReference type="InterPro" id="IPR036388">
    <property type="entry name" value="WH-like_DNA-bd_sf"/>
</dbReference>
<evidence type="ECO:0000256" key="7">
    <source>
        <dbReference type="SAM" id="MobiDB-lite"/>
    </source>
</evidence>
<comment type="caution">
    <text evidence="9">The sequence shown here is derived from an EMBL/GenBank/DDBJ whole genome shotgun (WGS) entry which is preliminary data.</text>
</comment>
<sequence>MLGPVQALVGGRIVDLGPARQRCVLAVLLVEANRWVSADLLLDRVWGERVPFSGRTPLYSYLSRLRRVVRATGEVDIVRRAGGYELVVDETAVDVHRFHHLVADARVATDGERAVVLFEHALSLWRGEPLADLDSPWVEEMRAELDRRRLAAELDHADLRLRLGRHAEALARLTALVATHPLDERLAAQYLLALYRSGRQADALDHYHHLRTRLADELGADPGPALRELHQRILAAEPALTTSVAEADRPAVVPRQLPAPPGLFTGRLAELAALDHTLTAAPDDQDPAASPPRHVDPVGGAAVMISAIGGAGGLGKTWLALAWAHRNLHRFPDGQLFVDLHGFSPTGSPVEPGDAVRGFLDALGVDPNRIPSEPASQAALYRSLIADKRMLIVLDNAATSDQVVPLLPGSPTCTVLVTGRTRLAALIDRHGARHLKLDVLTPAEARAVLAGRLDPDRTAAEAAAVEELVGLCGGHPLALSITARHVATHPDVPLAEVAAELRELGLEMLDHDTDPTASLPTVLSWSLRRLTDEQRTVFALLGITPGSDTTLPAVSALADLPPARARRVLSALVETSLLERRAHGRYVMHDLVRAYATTTARTLPGDTRDAALARVMDFHLHTASSADRLLDPHRQLVHPGAPTPGVHPHPLSDAASALAWLEAEHATLLAVQRAAATLGRHHLVWHLAWVLSTFHVRRGHRHDGLAAWRAALDAAAHLPEPATRTLAHRFLGRACSLLGLHEEAIGHLEQALALAVRHHDSAEQAHIHRTLEVAWERRGDDRRALDHARHALELYRTLDMPMGEADSLNAVGWLAARLGDYDTARDHCHAALVLHRCHRNSTGEADTLDSLGLIAHRTGDHQKALDHYGQALALYRSHDNTYLIANTLNHVGHPHVALGHQDQAREVWREALELYREQGRDTDAERVQRQLDHLDAAREPLGSPPNAAGDTQNG</sequence>
<dbReference type="InterPro" id="IPR051677">
    <property type="entry name" value="AfsR-DnrI-RedD_regulator"/>
</dbReference>
<dbReference type="SMART" id="SM00862">
    <property type="entry name" value="Trans_reg_C"/>
    <property type="match status" value="1"/>
</dbReference>
<dbReference type="PANTHER" id="PTHR35807:SF1">
    <property type="entry name" value="TRANSCRIPTIONAL REGULATOR REDD"/>
    <property type="match status" value="1"/>
</dbReference>
<dbReference type="PRINTS" id="PR00364">
    <property type="entry name" value="DISEASERSIST"/>
</dbReference>
<dbReference type="PROSITE" id="PS51755">
    <property type="entry name" value="OMPR_PHOB"/>
    <property type="match status" value="1"/>
</dbReference>
<dbReference type="InterPro" id="IPR011990">
    <property type="entry name" value="TPR-like_helical_dom_sf"/>
</dbReference>
<feature type="domain" description="OmpR/PhoB-type" evidence="8">
    <location>
        <begin position="1"/>
        <end position="88"/>
    </location>
</feature>
<proteinExistence type="inferred from homology"/>
<dbReference type="Pfam" id="PF13424">
    <property type="entry name" value="TPR_12"/>
    <property type="match status" value="1"/>
</dbReference>
<evidence type="ECO:0000256" key="4">
    <source>
        <dbReference type="ARBA" id="ARBA00023163"/>
    </source>
</evidence>
<dbReference type="Pfam" id="PF03704">
    <property type="entry name" value="BTAD"/>
    <property type="match status" value="1"/>
</dbReference>
<accession>A0ABV9Y4D8</accession>
<keyword evidence="3 6" id="KW-0238">DNA-binding</keyword>
<evidence type="ECO:0000256" key="1">
    <source>
        <dbReference type="ARBA" id="ARBA00005820"/>
    </source>
</evidence>
<protein>
    <submittedName>
        <fullName evidence="9">BTAD domain-containing putative transcriptional regulator</fullName>
    </submittedName>
</protein>
<dbReference type="InterPro" id="IPR027417">
    <property type="entry name" value="P-loop_NTPase"/>
</dbReference>
<reference evidence="10" key="1">
    <citation type="journal article" date="2019" name="Int. J. Syst. Evol. Microbiol.">
        <title>The Global Catalogue of Microorganisms (GCM) 10K type strain sequencing project: providing services to taxonomists for standard genome sequencing and annotation.</title>
        <authorList>
            <consortium name="The Broad Institute Genomics Platform"/>
            <consortium name="The Broad Institute Genome Sequencing Center for Infectious Disease"/>
            <person name="Wu L."/>
            <person name="Ma J."/>
        </authorList>
    </citation>
    <scope>NUCLEOTIDE SEQUENCE [LARGE SCALE GENOMIC DNA]</scope>
    <source>
        <strain evidence="10">KCTC 12848</strain>
    </source>
</reference>
<dbReference type="SUPFAM" id="SSF46894">
    <property type="entry name" value="C-terminal effector domain of the bipartite response regulators"/>
    <property type="match status" value="1"/>
</dbReference>
<dbReference type="SMART" id="SM00028">
    <property type="entry name" value="TPR"/>
    <property type="match status" value="5"/>
</dbReference>
<dbReference type="CDD" id="cd15831">
    <property type="entry name" value="BTAD"/>
    <property type="match status" value="1"/>
</dbReference>
<dbReference type="InterPro" id="IPR019734">
    <property type="entry name" value="TPR_rpt"/>
</dbReference>